<evidence type="ECO:0000259" key="3">
    <source>
        <dbReference type="SMART" id="SM01027"/>
    </source>
</evidence>
<proteinExistence type="predicted"/>
<gene>
    <name evidence="4" type="ORF">H9910_09835</name>
</gene>
<protein>
    <submittedName>
        <fullName evidence="4">MBL fold metallo-hydrolase</fullName>
    </submittedName>
</protein>
<evidence type="ECO:0000256" key="1">
    <source>
        <dbReference type="ARBA" id="ARBA00022801"/>
    </source>
</evidence>
<dbReference type="Gene3D" id="3.40.50.10890">
    <property type="match status" value="1"/>
</dbReference>
<dbReference type="InterPro" id="IPR036866">
    <property type="entry name" value="RibonucZ/Hydroxyglut_hydro"/>
</dbReference>
<reference evidence="4" key="1">
    <citation type="journal article" date="2021" name="PeerJ">
        <title>Extensive microbial diversity within the chicken gut microbiome revealed by metagenomics and culture.</title>
        <authorList>
            <person name="Gilroy R."/>
            <person name="Ravi A."/>
            <person name="Getino M."/>
            <person name="Pursley I."/>
            <person name="Horton D.L."/>
            <person name="Alikhan N.F."/>
            <person name="Baker D."/>
            <person name="Gharbi K."/>
            <person name="Hall N."/>
            <person name="Watson M."/>
            <person name="Adriaenssens E.M."/>
            <person name="Foster-Nyarko E."/>
            <person name="Jarju S."/>
            <person name="Secka A."/>
            <person name="Antonio M."/>
            <person name="Oren A."/>
            <person name="Chaudhuri R.R."/>
            <person name="La Ragione R."/>
            <person name="Hildebrand F."/>
            <person name="Pallen M.J."/>
        </authorList>
    </citation>
    <scope>NUCLEOTIDE SEQUENCE</scope>
    <source>
        <strain evidence="4">ChiBcec15-3976</strain>
    </source>
</reference>
<reference evidence="4" key="2">
    <citation type="submission" date="2021-04" db="EMBL/GenBank/DDBJ databases">
        <authorList>
            <person name="Gilroy R."/>
        </authorList>
    </citation>
    <scope>NUCLEOTIDE SEQUENCE</scope>
    <source>
        <strain evidence="4">ChiBcec15-3976</strain>
    </source>
</reference>
<name>A0A9D2U8Z4_9FIRM</name>
<accession>A0A9D2U8Z4</accession>
<dbReference type="Gene3D" id="3.60.15.10">
    <property type="entry name" value="Ribonuclease Z/Hydroxyacylglutathione hydrolase-like"/>
    <property type="match status" value="1"/>
</dbReference>
<organism evidence="4 5">
    <name type="scientific">Candidatus Mediterraneibacter quadrami</name>
    <dbReference type="NCBI Taxonomy" id="2838684"/>
    <lineage>
        <taxon>Bacteria</taxon>
        <taxon>Bacillati</taxon>
        <taxon>Bacillota</taxon>
        <taxon>Clostridia</taxon>
        <taxon>Lachnospirales</taxon>
        <taxon>Lachnospiraceae</taxon>
        <taxon>Mediterraneibacter</taxon>
    </lineage>
</organism>
<dbReference type="SMART" id="SM01027">
    <property type="entry name" value="Beta-Casp"/>
    <property type="match status" value="1"/>
</dbReference>
<comment type="caution">
    <text evidence="4">The sequence shown here is derived from an EMBL/GenBank/DDBJ whole genome shotgun (WGS) entry which is preliminary data.</text>
</comment>
<dbReference type="EMBL" id="DWUU01000059">
    <property type="protein sequence ID" value="HJD43278.1"/>
    <property type="molecule type" value="Genomic_DNA"/>
</dbReference>
<dbReference type="InterPro" id="IPR001279">
    <property type="entry name" value="Metallo-B-lactamas"/>
</dbReference>
<dbReference type="SMART" id="SM00849">
    <property type="entry name" value="Lactamase_B"/>
    <property type="match status" value="1"/>
</dbReference>
<dbReference type="Pfam" id="PF07521">
    <property type="entry name" value="RMMBL"/>
    <property type="match status" value="1"/>
</dbReference>
<dbReference type="GO" id="GO:0004521">
    <property type="term" value="F:RNA endonuclease activity"/>
    <property type="evidence" value="ECO:0007669"/>
    <property type="project" value="TreeGrafter"/>
</dbReference>
<evidence type="ECO:0000259" key="2">
    <source>
        <dbReference type="SMART" id="SM00849"/>
    </source>
</evidence>
<dbReference type="InterPro" id="IPR022712">
    <property type="entry name" value="Beta_Casp"/>
</dbReference>
<dbReference type="AlphaFoldDB" id="A0A9D2U8Z4"/>
<dbReference type="Pfam" id="PF10996">
    <property type="entry name" value="Beta-Casp"/>
    <property type="match status" value="1"/>
</dbReference>
<feature type="domain" description="Beta-Casp" evidence="3">
    <location>
        <begin position="251"/>
        <end position="380"/>
    </location>
</feature>
<feature type="domain" description="Metallo-beta-lactamase" evidence="2">
    <location>
        <begin position="13"/>
        <end position="219"/>
    </location>
</feature>
<sequence length="537" mass="60095">MKLTFVGAAHEVTGSCHFLQAAGKNILIDCGMEQGPDLYENPGLPIAATEVDYVFLTHAHIDHSGMLPRLAKEGFKGQIFTTFATADLCNIMLRDSAHIQEFEAEWRNRKGRRAGKPEYEPVYVMQDALDAISLLVPCQYGERISICEGIDIRFTDVGHLLGSASIEVWATEGDVTKKLVFSGDVGNIDQPIIKDPSYTAAADYVVVESTYGDRIHTAEKPDYIGEFTRIIKETFDRGGNVVIPSFAVGRTQEMLYFIREIKEKDLLPEYRDFEVYLDSPLAIEATKIFTMNMRDCFDKEAMELVDAGINPLVFPGLHTSTTSDESKMINFIEKPKVIISASGMCDAGRIRHHLKHNLWRPECTVLFVGYQAVGTLGRRLMEGEKNIKLFGEDIEVHARIESLHGVSGHADMNGLLKWIGAFRTPIERVFVVHGEDTVTDRFAETVTEKFGYDALAPYPCCEVDLLANEVISEGVRIPVKAKKPAQKRADTAFDRLMAAGRRLMDVISRNEGLSNKDKAKFETQINNLADKWDDVKE</sequence>
<evidence type="ECO:0000313" key="4">
    <source>
        <dbReference type="EMBL" id="HJD43278.1"/>
    </source>
</evidence>
<dbReference type="Proteomes" id="UP000823909">
    <property type="component" value="Unassembled WGS sequence"/>
</dbReference>
<dbReference type="PANTHER" id="PTHR11203:SF37">
    <property type="entry name" value="INTEGRATOR COMPLEX SUBUNIT 11"/>
    <property type="match status" value="1"/>
</dbReference>
<dbReference type="Pfam" id="PF00753">
    <property type="entry name" value="Lactamase_B"/>
    <property type="match status" value="1"/>
</dbReference>
<dbReference type="SUPFAM" id="SSF56281">
    <property type="entry name" value="Metallo-hydrolase/oxidoreductase"/>
    <property type="match status" value="1"/>
</dbReference>
<keyword evidence="1" id="KW-0378">Hydrolase</keyword>
<dbReference type="CDD" id="cd16295">
    <property type="entry name" value="TTHA0252-CPSF-like_MBL-fold"/>
    <property type="match status" value="1"/>
</dbReference>
<dbReference type="InterPro" id="IPR011108">
    <property type="entry name" value="RMMBL"/>
</dbReference>
<dbReference type="PANTHER" id="PTHR11203">
    <property type="entry name" value="CLEAVAGE AND POLYADENYLATION SPECIFICITY FACTOR FAMILY MEMBER"/>
    <property type="match status" value="1"/>
</dbReference>
<dbReference type="GO" id="GO:0016787">
    <property type="term" value="F:hydrolase activity"/>
    <property type="evidence" value="ECO:0007669"/>
    <property type="project" value="UniProtKB-KW"/>
</dbReference>
<dbReference type="InterPro" id="IPR050698">
    <property type="entry name" value="MBL"/>
</dbReference>
<evidence type="ECO:0000313" key="5">
    <source>
        <dbReference type="Proteomes" id="UP000823909"/>
    </source>
</evidence>